<dbReference type="Pfam" id="PF02786">
    <property type="entry name" value="CPSase_L_D2"/>
    <property type="match status" value="1"/>
</dbReference>
<dbReference type="InterPro" id="IPR000891">
    <property type="entry name" value="PYR_CT"/>
</dbReference>
<evidence type="ECO:0000256" key="3">
    <source>
        <dbReference type="ARBA" id="ARBA00022598"/>
    </source>
</evidence>
<evidence type="ECO:0000313" key="13">
    <source>
        <dbReference type="EMBL" id="MDT8903456.1"/>
    </source>
</evidence>
<dbReference type="PROSITE" id="PS50975">
    <property type="entry name" value="ATP_GRASP"/>
    <property type="match status" value="1"/>
</dbReference>
<dbReference type="PROSITE" id="PS50968">
    <property type="entry name" value="BIOTINYL_LIPOYL"/>
    <property type="match status" value="1"/>
</dbReference>
<dbReference type="NCBIfam" id="TIGR01235">
    <property type="entry name" value="pyruv_carbox"/>
    <property type="match status" value="1"/>
</dbReference>
<dbReference type="NCBIfam" id="NF009554">
    <property type="entry name" value="PRK12999.1"/>
    <property type="match status" value="1"/>
</dbReference>
<evidence type="ECO:0000259" key="11">
    <source>
        <dbReference type="PROSITE" id="PS50979"/>
    </source>
</evidence>
<feature type="domain" description="Lipoyl-binding" evidence="9">
    <location>
        <begin position="1075"/>
        <end position="1144"/>
    </location>
</feature>
<dbReference type="NCBIfam" id="NF006761">
    <property type="entry name" value="PRK09282.1"/>
    <property type="match status" value="1"/>
</dbReference>
<dbReference type="Gene3D" id="3.20.20.70">
    <property type="entry name" value="Aldolase class I"/>
    <property type="match status" value="1"/>
</dbReference>
<gene>
    <name evidence="13" type="primary">pyc</name>
    <name evidence="13" type="ORF">Q4T40_19695</name>
</gene>
<dbReference type="CDD" id="cd07937">
    <property type="entry name" value="DRE_TIM_PC_TC_5S"/>
    <property type="match status" value="1"/>
</dbReference>
<comment type="cofactor">
    <cofactor evidence="1 8">
        <name>biotin</name>
        <dbReference type="ChEBI" id="CHEBI:57586"/>
    </cofactor>
</comment>
<dbReference type="SUPFAM" id="SSF51230">
    <property type="entry name" value="Single hybrid motif"/>
    <property type="match status" value="1"/>
</dbReference>
<dbReference type="InterPro" id="IPR005481">
    <property type="entry name" value="BC-like_N"/>
</dbReference>
<proteinExistence type="predicted"/>
<keyword evidence="4" id="KW-0479">Metal-binding</keyword>
<dbReference type="Proteomes" id="UP001254848">
    <property type="component" value="Unassembled WGS sequence"/>
</dbReference>
<accession>A0ABU3P5R6</accession>
<dbReference type="Gene3D" id="3.30.470.20">
    <property type="entry name" value="ATP-grasp fold, B domain"/>
    <property type="match status" value="1"/>
</dbReference>
<dbReference type="RefSeq" id="WP_413781912.1">
    <property type="nucleotide sequence ID" value="NZ_JAUOZS010000001.1"/>
</dbReference>
<dbReference type="CDD" id="cd06850">
    <property type="entry name" value="biotinyl_domain"/>
    <property type="match status" value="1"/>
</dbReference>
<dbReference type="SUPFAM" id="SSF51246">
    <property type="entry name" value="Rudiment single hybrid motif"/>
    <property type="match status" value="1"/>
</dbReference>
<dbReference type="PROSITE" id="PS00867">
    <property type="entry name" value="CPSASE_2"/>
    <property type="match status" value="1"/>
</dbReference>
<dbReference type="PANTHER" id="PTHR43778">
    <property type="entry name" value="PYRUVATE CARBOXYLASE"/>
    <property type="match status" value="1"/>
</dbReference>
<dbReference type="InterPro" id="IPR011054">
    <property type="entry name" value="Rudment_hybrid_motif"/>
</dbReference>
<dbReference type="GO" id="GO:0004736">
    <property type="term" value="F:pyruvate carboxylase activity"/>
    <property type="evidence" value="ECO:0007669"/>
    <property type="project" value="UniProtKB-EC"/>
</dbReference>
<keyword evidence="3 8" id="KW-0436">Ligase</keyword>
<dbReference type="SUPFAM" id="SSF52440">
    <property type="entry name" value="PreATP-grasp domain"/>
    <property type="match status" value="1"/>
</dbReference>
<dbReference type="InterPro" id="IPR005482">
    <property type="entry name" value="Biotin_COase_C"/>
</dbReference>
<evidence type="ECO:0000259" key="12">
    <source>
        <dbReference type="PROSITE" id="PS50991"/>
    </source>
</evidence>
<evidence type="ECO:0000256" key="6">
    <source>
        <dbReference type="ARBA" id="ARBA00022840"/>
    </source>
</evidence>
<evidence type="ECO:0000256" key="5">
    <source>
        <dbReference type="ARBA" id="ARBA00022741"/>
    </source>
</evidence>
<keyword evidence="5 8" id="KW-0547">Nucleotide-binding</keyword>
<dbReference type="InterPro" id="IPR005930">
    <property type="entry name" value="Pyruv_COase"/>
</dbReference>
<evidence type="ECO:0000259" key="9">
    <source>
        <dbReference type="PROSITE" id="PS50968"/>
    </source>
</evidence>
<dbReference type="PIRSF" id="PIRSF001594">
    <property type="entry name" value="Pyruv_carbox"/>
    <property type="match status" value="1"/>
</dbReference>
<dbReference type="InterPro" id="IPR000089">
    <property type="entry name" value="Biotin_lipoyl"/>
</dbReference>
<dbReference type="Pfam" id="PF00364">
    <property type="entry name" value="Biotin_lipoyl"/>
    <property type="match status" value="1"/>
</dbReference>
<evidence type="ECO:0000256" key="8">
    <source>
        <dbReference type="PIRNR" id="PIRNR001594"/>
    </source>
</evidence>
<dbReference type="InterPro" id="IPR011761">
    <property type="entry name" value="ATP-grasp"/>
</dbReference>
<keyword evidence="13" id="KW-0670">Pyruvate</keyword>
<evidence type="ECO:0000256" key="2">
    <source>
        <dbReference type="ARBA" id="ARBA00013057"/>
    </source>
</evidence>
<comment type="function">
    <text evidence="8">Catalyzes a 2-step reaction, involving the ATP-dependent carboxylation of the covalently attached biotin in the first step and the transfer of the carboxyl group to pyruvate in the second.</text>
</comment>
<sequence>MNRIKKVLVANRGEIVIRIFRACNELGIRTVAIYSQEDVLSLHRYKADEAYLIGEGKGPVEAYLDIEGIIKIAKENDVDAVHPGYGFLSENAALAKRCAEENLIFIGPELRHLIMFGDKINAREQAKAAGIPMIPGSDGPVSGLEEVKAFARQHGFPLIIKAVSGGGGRGMRIVNEAASLEEAYQRARSEAKAAFGSDEVYLEKLLAHPKHIEVQILGDRYGNIVHLFERDCSVQRRHQKLVEVAPAVGLPDSLRREICDAAVKLMKKVGYVNAGTVEFLVTPDNKFYFIEVNPRIQVEHTITEMITGRDIVQAQLLIADGLPLGSEEIGIPSQEAVHCHGHAIQCRVTTEDAANNFRPDTGKIVTYRSGGGFGVRLDAGNAYSGSVITPYYDSLLVKASTLGLTRKAAIAKMKRCLEEFRVRGVKTNIPFLKNVISHEKFLYGTYDTAFVDTSPELFVFTPPKDRATKVMKHLGNIIVNGYEGLGRREKPVFPTPRMPQAPCDDIPAGSKQILEEKGVDGLIAWVKEQKKVLLTDTTLRDAHQSLLATRMRTYDMVKVIDPTVRLLPNLFSLEMWGGATFDVAYRFLREDPWERLAALRAKTPNILFQMLLRSANAVGYTNYPDNVVRHFIAQSAAAGIDVFRIFDSLNWLESMRVAIEAVRDAGKVAEASLCYTGDILDPRRSKYDLDYYVTMAKELEKAGTHILGIKDMAGLLKPEAAYRLVTAIKEAVSVPVHLHCHDTSGNGIYTYARAIDAGVDIVDVAISSLAGSTSQPSANSLYYALSGHERQPDVGIRGLTELSHYWEDVRSYYTDFDSKLFFPNPEVYEHEMPGGQYSNFKQQAKALGLEGRWEEVKVMYRRVNDMFGDIIKVTPSSKVVGDMALFMVENSLTEENIYEKGELLSFPQSVIEFFEGQIGQPYQGFPPKLQTLVLKGRKPITCRPGELLPPAEFAKIREVIEPLLERPVSEKDLSSYALYPKVFTDWLSFIREYGDVSLLDTPTAFYGMLPGEEIRVDIEQGKTLYIKLLAVGSPNAAGERIVGFELNGLLREIVVRDKSVKAVAAQRTKVDPANPEQVGASMSGTVVKILVEKGTKVKKGTPLIATEAMKMETSIQAPIHGFVKEIYVKPGEHIETGDLLLSLERPPVSLADQEEPKKFPR</sequence>
<dbReference type="InterPro" id="IPR055268">
    <property type="entry name" value="PCB-like"/>
</dbReference>
<dbReference type="EC" id="6.4.1.1" evidence="2 8"/>
<organism evidence="13 14">
    <name type="scientific">Anaeroselena agilis</name>
    <dbReference type="NCBI Taxonomy" id="3063788"/>
    <lineage>
        <taxon>Bacteria</taxon>
        <taxon>Bacillati</taxon>
        <taxon>Bacillota</taxon>
        <taxon>Negativicutes</taxon>
        <taxon>Acetonemataceae</taxon>
        <taxon>Anaeroselena</taxon>
    </lineage>
</organism>
<dbReference type="InterPro" id="IPR011053">
    <property type="entry name" value="Single_hybrid_motif"/>
</dbReference>
<evidence type="ECO:0000256" key="7">
    <source>
        <dbReference type="ARBA" id="ARBA00023267"/>
    </source>
</evidence>
<comment type="caution">
    <text evidence="13">The sequence shown here is derived from an EMBL/GenBank/DDBJ whole genome shotgun (WGS) entry which is preliminary data.</text>
</comment>
<dbReference type="Pfam" id="PF02785">
    <property type="entry name" value="Biotin_carb_C"/>
    <property type="match status" value="1"/>
</dbReference>
<evidence type="ECO:0000313" key="14">
    <source>
        <dbReference type="Proteomes" id="UP001254848"/>
    </source>
</evidence>
<dbReference type="SUPFAM" id="SSF89000">
    <property type="entry name" value="post-HMGL domain-like"/>
    <property type="match status" value="1"/>
</dbReference>
<evidence type="ECO:0000256" key="1">
    <source>
        <dbReference type="ARBA" id="ARBA00001953"/>
    </source>
</evidence>
<dbReference type="SUPFAM" id="SSF56059">
    <property type="entry name" value="Glutathione synthetase ATP-binding domain-like"/>
    <property type="match status" value="1"/>
</dbReference>
<reference evidence="13 14" key="1">
    <citation type="submission" date="2023-07" db="EMBL/GenBank/DDBJ databases">
        <title>The novel representative of Negativicutes class, Anaeroselena agilis gen. nov. sp. nov.</title>
        <authorList>
            <person name="Prokofeva M.I."/>
            <person name="Elcheninov A.G."/>
            <person name="Klyukina A."/>
            <person name="Kublanov I.V."/>
            <person name="Frolov E.N."/>
            <person name="Podosokorskaya O.A."/>
        </authorList>
    </citation>
    <scope>NUCLEOTIDE SEQUENCE [LARGE SCALE GENOMIC DNA]</scope>
    <source>
        <strain evidence="13 14">4137-cl</strain>
    </source>
</reference>
<keyword evidence="6 8" id="KW-0067">ATP-binding</keyword>
<keyword evidence="7 8" id="KW-0092">Biotin</keyword>
<dbReference type="InterPro" id="IPR013785">
    <property type="entry name" value="Aldolase_TIM"/>
</dbReference>
<feature type="domain" description="Pyruvate carboxyltransferase" evidence="12">
    <location>
        <begin position="532"/>
        <end position="800"/>
    </location>
</feature>
<name>A0ABU3P5R6_9FIRM</name>
<dbReference type="SMART" id="SM00878">
    <property type="entry name" value="Biotin_carb_C"/>
    <property type="match status" value="1"/>
</dbReference>
<keyword evidence="14" id="KW-1185">Reference proteome</keyword>
<protein>
    <recommendedName>
        <fullName evidence="2 8">Pyruvate carboxylase</fullName>
        <ecNumber evidence="2 8">6.4.1.1</ecNumber>
    </recommendedName>
</protein>
<dbReference type="InterPro" id="IPR016185">
    <property type="entry name" value="PreATP-grasp_dom_sf"/>
</dbReference>
<feature type="domain" description="Biotin carboxylation" evidence="11">
    <location>
        <begin position="3"/>
        <end position="456"/>
    </location>
</feature>
<evidence type="ECO:0000256" key="4">
    <source>
        <dbReference type="ARBA" id="ARBA00022723"/>
    </source>
</evidence>
<dbReference type="PROSITE" id="PS50979">
    <property type="entry name" value="BC"/>
    <property type="match status" value="1"/>
</dbReference>
<comment type="catalytic activity">
    <reaction evidence="8">
        <text>hydrogencarbonate + pyruvate + ATP = oxaloacetate + ADP + phosphate + H(+)</text>
        <dbReference type="Rhea" id="RHEA:20844"/>
        <dbReference type="ChEBI" id="CHEBI:15361"/>
        <dbReference type="ChEBI" id="CHEBI:15378"/>
        <dbReference type="ChEBI" id="CHEBI:16452"/>
        <dbReference type="ChEBI" id="CHEBI:17544"/>
        <dbReference type="ChEBI" id="CHEBI:30616"/>
        <dbReference type="ChEBI" id="CHEBI:43474"/>
        <dbReference type="ChEBI" id="CHEBI:456216"/>
        <dbReference type="EC" id="6.4.1.1"/>
    </reaction>
</comment>
<dbReference type="Pfam" id="PF00289">
    <property type="entry name" value="Biotin_carb_N"/>
    <property type="match status" value="1"/>
</dbReference>
<dbReference type="InterPro" id="IPR011764">
    <property type="entry name" value="Biotin_carboxylation_dom"/>
</dbReference>
<dbReference type="PANTHER" id="PTHR43778:SF2">
    <property type="entry name" value="PYRUVATE CARBOXYLASE, MITOCHONDRIAL"/>
    <property type="match status" value="1"/>
</dbReference>
<dbReference type="SUPFAM" id="SSF51569">
    <property type="entry name" value="Aldolase"/>
    <property type="match status" value="1"/>
</dbReference>
<dbReference type="Gene3D" id="2.40.50.100">
    <property type="match status" value="1"/>
</dbReference>
<evidence type="ECO:0000259" key="10">
    <source>
        <dbReference type="PROSITE" id="PS50975"/>
    </source>
</evidence>
<dbReference type="InterPro" id="IPR003379">
    <property type="entry name" value="Carboxylase_cons_dom"/>
</dbReference>
<dbReference type="Pfam" id="PF02436">
    <property type="entry name" value="PYC_OADA"/>
    <property type="match status" value="1"/>
</dbReference>
<dbReference type="PROSITE" id="PS50991">
    <property type="entry name" value="PYR_CT"/>
    <property type="match status" value="1"/>
</dbReference>
<dbReference type="InterPro" id="IPR005479">
    <property type="entry name" value="CPAse_ATP-bd"/>
</dbReference>
<dbReference type="Pfam" id="PF00682">
    <property type="entry name" value="HMGL-like"/>
    <property type="match status" value="1"/>
</dbReference>
<feature type="domain" description="ATP-grasp" evidence="10">
    <location>
        <begin position="123"/>
        <end position="320"/>
    </location>
</feature>
<dbReference type="Gene3D" id="3.10.600.10">
    <property type="entry name" value="pyruvate carboxylase f1077a mutant domain"/>
    <property type="match status" value="1"/>
</dbReference>
<dbReference type="EMBL" id="JAUOZS010000001">
    <property type="protein sequence ID" value="MDT8903456.1"/>
    <property type="molecule type" value="Genomic_DNA"/>
</dbReference>